<reference evidence="3" key="2">
    <citation type="submission" date="2020-11" db="EMBL/GenBank/DDBJ databases">
        <title>Antibiotic susceptibility profiles of Pediococcus pentosaceus from various origins and their implications for the safety assessment of strains with food-technology applications.</title>
        <authorList>
            <person name="Shani N."/>
            <person name="Oberhaensli S."/>
            <person name="Arias E."/>
        </authorList>
    </citation>
    <scope>NUCLEOTIDE SEQUENCE</scope>
    <source>
        <strain evidence="3">FAM 24207</strain>
    </source>
</reference>
<dbReference type="RefSeq" id="WP_061812802.1">
    <property type="nucleotide sequence ID" value="NZ_BEWQ01000019.1"/>
</dbReference>
<sequence>MTATVYTVGNFKGGVGKTKLVTMLAYDNAILRDKKTLIIDMDPQANASQIMAKTADIKKIDKTITDGITEGSLENCITNIEPNLDLLACDTHFRSFAPYVLSLSDEQEQVRVIEKLIEPLKDKYHSIFIDVPPTISEFSDNAMAASDYSIIACQTQEESLDGVSKYVGYQNFMIEKFGIDLQVIAIVPCMVEPDDQLDQTILKEARDEYGDAVLDTVITYQKRLKRYSREGIHLNTYKNGNYDQWDFKAHNSFNLVLNEVEGRKAYLEGK</sequence>
<keyword evidence="2" id="KW-0614">Plasmid</keyword>
<dbReference type="AlphaFoldDB" id="A0A1Y0VRJ5"/>
<name>A0A1Y0VRJ5_PEDPE</name>
<dbReference type="InterPro" id="IPR027417">
    <property type="entry name" value="P-loop_NTPase"/>
</dbReference>
<dbReference type="Gene3D" id="3.40.50.300">
    <property type="entry name" value="P-loop containing nucleotide triphosphate hydrolases"/>
    <property type="match status" value="1"/>
</dbReference>
<geneLocation type="plasmid" evidence="4">
    <name>ppc892-4</name>
</geneLocation>
<accession>A0A1Y0VRJ5</accession>
<proteinExistence type="predicted"/>
<dbReference type="InterPro" id="IPR025669">
    <property type="entry name" value="AAA_dom"/>
</dbReference>
<dbReference type="PANTHER" id="PTHR13696">
    <property type="entry name" value="P-LOOP CONTAINING NUCLEOSIDE TRIPHOSPHATE HYDROLASE"/>
    <property type="match status" value="1"/>
</dbReference>
<reference evidence="2 4" key="1">
    <citation type="submission" date="2017-05" db="EMBL/GenBank/DDBJ databases">
        <title>Genome sequence of Pediococcus pentosaceus strain SRCM100892.</title>
        <authorList>
            <person name="Cho S.H."/>
        </authorList>
    </citation>
    <scope>NUCLEOTIDE SEQUENCE [LARGE SCALE GENOMIC DNA]</scope>
    <source>
        <strain evidence="2 4">SRCM100892</strain>
        <plasmid evidence="4">Plasmid ppc892-4</plasmid>
        <plasmid evidence="2">pPC892-4</plasmid>
    </source>
</reference>
<dbReference type="PANTHER" id="PTHR13696:SF98">
    <property type="entry name" value="PLASMID PARTITION PROTEIN A"/>
    <property type="match status" value="1"/>
</dbReference>
<gene>
    <name evidence="3" type="ORF">ITQ90_09950</name>
    <name evidence="2" type="ORF">S100892_02260</name>
</gene>
<dbReference type="Pfam" id="PF13614">
    <property type="entry name" value="AAA_31"/>
    <property type="match status" value="1"/>
</dbReference>
<dbReference type="EMBL" id="CP021475">
    <property type="protein sequence ID" value="ARW20795.1"/>
    <property type="molecule type" value="Genomic_DNA"/>
</dbReference>
<dbReference type="Proteomes" id="UP000196118">
    <property type="component" value="Plasmid pPC892-4"/>
</dbReference>
<protein>
    <submittedName>
        <fullName evidence="3">ParA family protein</fullName>
    </submittedName>
    <submittedName>
        <fullName evidence="2">Sporulation initiation inhibitor protein Soj</fullName>
    </submittedName>
</protein>
<dbReference type="CDD" id="cd02042">
    <property type="entry name" value="ParAB_family"/>
    <property type="match status" value="1"/>
</dbReference>
<evidence type="ECO:0000313" key="3">
    <source>
        <dbReference type="EMBL" id="MBF7115762.1"/>
    </source>
</evidence>
<geneLocation type="plasmid" evidence="2">
    <name>pPC892-4</name>
</geneLocation>
<evidence type="ECO:0000313" key="4">
    <source>
        <dbReference type="Proteomes" id="UP000196118"/>
    </source>
</evidence>
<organism evidence="2 4">
    <name type="scientific">Pediococcus pentosaceus</name>
    <dbReference type="NCBI Taxonomy" id="1255"/>
    <lineage>
        <taxon>Bacteria</taxon>
        <taxon>Bacillati</taxon>
        <taxon>Bacillota</taxon>
        <taxon>Bacilli</taxon>
        <taxon>Lactobacillales</taxon>
        <taxon>Lactobacillaceae</taxon>
        <taxon>Pediococcus</taxon>
    </lineage>
</organism>
<dbReference type="Proteomes" id="UP001194632">
    <property type="component" value="Unassembled WGS sequence"/>
</dbReference>
<evidence type="ECO:0000259" key="1">
    <source>
        <dbReference type="Pfam" id="PF13614"/>
    </source>
</evidence>
<dbReference type="SUPFAM" id="SSF52540">
    <property type="entry name" value="P-loop containing nucleoside triphosphate hydrolases"/>
    <property type="match status" value="1"/>
</dbReference>
<dbReference type="InterPro" id="IPR050678">
    <property type="entry name" value="DNA_Partitioning_ATPase"/>
</dbReference>
<dbReference type="EMBL" id="JADOFP010000011">
    <property type="protein sequence ID" value="MBF7115762.1"/>
    <property type="molecule type" value="Genomic_DNA"/>
</dbReference>
<feature type="domain" description="AAA" evidence="1">
    <location>
        <begin position="5"/>
        <end position="181"/>
    </location>
</feature>
<evidence type="ECO:0000313" key="2">
    <source>
        <dbReference type="EMBL" id="ARW20795.1"/>
    </source>
</evidence>